<evidence type="ECO:0000313" key="1">
    <source>
        <dbReference type="EMBL" id="RGE65789.1"/>
    </source>
</evidence>
<evidence type="ECO:0000313" key="2">
    <source>
        <dbReference type="Proteomes" id="UP000260828"/>
    </source>
</evidence>
<gene>
    <name evidence="1" type="ORF">DXC40_16185</name>
</gene>
<proteinExistence type="predicted"/>
<protein>
    <submittedName>
        <fullName evidence="1">Uncharacterized protein</fullName>
    </submittedName>
</protein>
<name>A0A3E3IFF5_9FIRM</name>
<dbReference type="EMBL" id="QVME01000011">
    <property type="protein sequence ID" value="RGE65789.1"/>
    <property type="molecule type" value="Genomic_DNA"/>
</dbReference>
<accession>A0A3E3IFF5</accession>
<reference evidence="1 2" key="1">
    <citation type="submission" date="2018-08" db="EMBL/GenBank/DDBJ databases">
        <title>A genome reference for cultivated species of the human gut microbiota.</title>
        <authorList>
            <person name="Zou Y."/>
            <person name="Xue W."/>
            <person name="Luo G."/>
        </authorList>
    </citation>
    <scope>NUCLEOTIDE SEQUENCE [LARGE SCALE GENOMIC DNA]</scope>
    <source>
        <strain evidence="1 2">TF05-12AC</strain>
    </source>
</reference>
<sequence length="70" mass="7624">MPSGSPLARQPPFDGQLYHAASRTWYNMRSANDKAVCSRHMAANAAKQRIAHVTPQPKPALPVSLPLCGR</sequence>
<dbReference type="AlphaFoldDB" id="A0A3E3IFF5"/>
<organism evidence="1 2">
    <name type="scientific">Anaerotruncus colihominis</name>
    <dbReference type="NCBI Taxonomy" id="169435"/>
    <lineage>
        <taxon>Bacteria</taxon>
        <taxon>Bacillati</taxon>
        <taxon>Bacillota</taxon>
        <taxon>Clostridia</taxon>
        <taxon>Eubacteriales</taxon>
        <taxon>Oscillospiraceae</taxon>
        <taxon>Anaerotruncus</taxon>
    </lineage>
</organism>
<dbReference type="Proteomes" id="UP000260828">
    <property type="component" value="Unassembled WGS sequence"/>
</dbReference>
<comment type="caution">
    <text evidence="1">The sequence shown here is derived from an EMBL/GenBank/DDBJ whole genome shotgun (WGS) entry which is preliminary data.</text>
</comment>